<sequence>MFRYTNSTLKHFTFGVSTLVLIAAGQISRADAASLTFTGTGTNTYATRGAFDALGASAVFDDALNPGKLTITLTNTGPGASVPSDVLTALFWDYNGTPLSGLSLFSATAPVLSNGQTNVNLAGSLNEWKLPNGSITAVSQDYGIGTAGLGIFQGGGGSQMDYGIVSNASYDDANKAITDGTFVKGSAQFVLAGLPGDFDVSKIGNVRFQYGTALNEPSLVGNAPPAPPAEPPAPPAEPPAP</sequence>
<dbReference type="RefSeq" id="WP_190474845.1">
    <property type="nucleotide sequence ID" value="NZ_JACJPW010000156.1"/>
</dbReference>
<dbReference type="AlphaFoldDB" id="A0A926VLA7"/>
<reference evidence="3" key="2">
    <citation type="submission" date="2020-08" db="EMBL/GenBank/DDBJ databases">
        <authorList>
            <person name="Chen M."/>
            <person name="Teng W."/>
            <person name="Zhao L."/>
            <person name="Hu C."/>
            <person name="Zhou Y."/>
            <person name="Han B."/>
            <person name="Song L."/>
            <person name="Shu W."/>
        </authorList>
    </citation>
    <scope>NUCLEOTIDE SEQUENCE</scope>
    <source>
        <strain evidence="3">FACHB-1375</strain>
    </source>
</reference>
<proteinExistence type="predicted"/>
<dbReference type="NCBIfam" id="NF045504">
    <property type="entry name" value="Xrt_dep_XDD4"/>
    <property type="match status" value="1"/>
</dbReference>
<reference evidence="3" key="1">
    <citation type="journal article" date="2015" name="ISME J.">
        <title>Draft Genome Sequence of Streptomyces incarnatus NRRL8089, which Produces the Nucleoside Antibiotic Sinefungin.</title>
        <authorList>
            <person name="Oshima K."/>
            <person name="Hattori M."/>
            <person name="Shimizu H."/>
            <person name="Fukuda K."/>
            <person name="Nemoto M."/>
            <person name="Inagaki K."/>
            <person name="Tamura T."/>
        </authorList>
    </citation>
    <scope>NUCLEOTIDE SEQUENCE</scope>
    <source>
        <strain evidence="3">FACHB-1375</strain>
    </source>
</reference>
<feature type="compositionally biased region" description="Pro residues" evidence="1">
    <location>
        <begin position="224"/>
        <end position="241"/>
    </location>
</feature>
<gene>
    <name evidence="3" type="ORF">H6G03_33810</name>
</gene>
<keyword evidence="2" id="KW-0732">Signal</keyword>
<feature type="chain" id="PRO_5036927548" evidence="2">
    <location>
        <begin position="33"/>
        <end position="241"/>
    </location>
</feature>
<protein>
    <submittedName>
        <fullName evidence="3">PEP-CTERM sorting domain-containing protein</fullName>
    </submittedName>
</protein>
<keyword evidence="4" id="KW-1185">Reference proteome</keyword>
<name>A0A926VLA7_9CYAN</name>
<feature type="signal peptide" evidence="2">
    <location>
        <begin position="1"/>
        <end position="32"/>
    </location>
</feature>
<dbReference type="InterPro" id="IPR054644">
    <property type="entry name" value="Xrt_dep_XDD4"/>
</dbReference>
<evidence type="ECO:0000313" key="3">
    <source>
        <dbReference type="EMBL" id="MBD2185981.1"/>
    </source>
</evidence>
<evidence type="ECO:0000256" key="2">
    <source>
        <dbReference type="SAM" id="SignalP"/>
    </source>
</evidence>
<comment type="caution">
    <text evidence="3">The sequence shown here is derived from an EMBL/GenBank/DDBJ whole genome shotgun (WGS) entry which is preliminary data.</text>
</comment>
<organism evidence="3 4">
    <name type="scientific">Aerosakkonema funiforme FACHB-1375</name>
    <dbReference type="NCBI Taxonomy" id="2949571"/>
    <lineage>
        <taxon>Bacteria</taxon>
        <taxon>Bacillati</taxon>
        <taxon>Cyanobacteriota</taxon>
        <taxon>Cyanophyceae</taxon>
        <taxon>Oscillatoriophycideae</taxon>
        <taxon>Aerosakkonematales</taxon>
        <taxon>Aerosakkonemataceae</taxon>
        <taxon>Aerosakkonema</taxon>
    </lineage>
</organism>
<dbReference type="EMBL" id="JACJPW010000156">
    <property type="protein sequence ID" value="MBD2185981.1"/>
    <property type="molecule type" value="Genomic_DNA"/>
</dbReference>
<dbReference type="Proteomes" id="UP000641646">
    <property type="component" value="Unassembled WGS sequence"/>
</dbReference>
<accession>A0A926VLA7</accession>
<feature type="non-terminal residue" evidence="3">
    <location>
        <position position="241"/>
    </location>
</feature>
<evidence type="ECO:0000313" key="4">
    <source>
        <dbReference type="Proteomes" id="UP000641646"/>
    </source>
</evidence>
<evidence type="ECO:0000256" key="1">
    <source>
        <dbReference type="SAM" id="MobiDB-lite"/>
    </source>
</evidence>
<feature type="region of interest" description="Disordered" evidence="1">
    <location>
        <begin position="217"/>
        <end position="241"/>
    </location>
</feature>